<evidence type="ECO:0000313" key="7">
    <source>
        <dbReference type="Proteomes" id="UP000468828"/>
    </source>
</evidence>
<evidence type="ECO:0000256" key="1">
    <source>
        <dbReference type="ARBA" id="ARBA00022679"/>
    </source>
</evidence>
<feature type="domain" description="Beta-ketoacyl-[acyl-carrier-protein] synthase III N-terminal" evidence="4">
    <location>
        <begin position="123"/>
        <end position="212"/>
    </location>
</feature>
<name>A0A6P0H2Q7_9ACTN</name>
<keyword evidence="1" id="KW-0808">Transferase</keyword>
<dbReference type="SUPFAM" id="SSF53901">
    <property type="entry name" value="Thiolase-like"/>
    <property type="match status" value="1"/>
</dbReference>
<organism evidence="6 8">
    <name type="scientific">Modestobacter muralis</name>
    <dbReference type="NCBI Taxonomy" id="1608614"/>
    <lineage>
        <taxon>Bacteria</taxon>
        <taxon>Bacillati</taxon>
        <taxon>Actinomycetota</taxon>
        <taxon>Actinomycetes</taxon>
        <taxon>Geodermatophilales</taxon>
        <taxon>Geodermatophilaceae</taxon>
        <taxon>Modestobacter</taxon>
    </lineage>
</organism>
<dbReference type="AlphaFoldDB" id="A0A6P0H2Q7"/>
<dbReference type="PANTHER" id="PTHR34069">
    <property type="entry name" value="3-OXOACYL-[ACYL-CARRIER-PROTEIN] SYNTHASE 3"/>
    <property type="match status" value="1"/>
</dbReference>
<feature type="domain" description="Beta-ketoacyl-[acyl-carrier-protein] synthase III C-terminal" evidence="3">
    <location>
        <begin position="264"/>
        <end position="341"/>
    </location>
</feature>
<dbReference type="GO" id="GO:0004315">
    <property type="term" value="F:3-oxoacyl-[acyl-carrier-protein] synthase activity"/>
    <property type="evidence" value="ECO:0007669"/>
    <property type="project" value="InterPro"/>
</dbReference>
<dbReference type="GO" id="GO:0044550">
    <property type="term" value="P:secondary metabolite biosynthetic process"/>
    <property type="evidence" value="ECO:0007669"/>
    <property type="project" value="TreeGrafter"/>
</dbReference>
<dbReference type="Pfam" id="PF08541">
    <property type="entry name" value="ACP_syn_III_C"/>
    <property type="match status" value="1"/>
</dbReference>
<evidence type="ECO:0000313" key="8">
    <source>
        <dbReference type="Proteomes" id="UP000471152"/>
    </source>
</evidence>
<dbReference type="Proteomes" id="UP000471152">
    <property type="component" value="Unassembled WGS sequence"/>
</dbReference>
<comment type="caution">
    <text evidence="6">The sequence shown here is derived from an EMBL/GenBank/DDBJ whole genome shotgun (WGS) entry which is preliminary data.</text>
</comment>
<evidence type="ECO:0000259" key="4">
    <source>
        <dbReference type="Pfam" id="PF08545"/>
    </source>
</evidence>
<dbReference type="GO" id="GO:0006633">
    <property type="term" value="P:fatty acid biosynthetic process"/>
    <property type="evidence" value="ECO:0007669"/>
    <property type="project" value="InterPro"/>
</dbReference>
<dbReference type="RefSeq" id="WP_163609593.1">
    <property type="nucleotide sequence ID" value="NZ_JAAGWB010000010.1"/>
</dbReference>
<dbReference type="Pfam" id="PF08545">
    <property type="entry name" value="ACP_syn_III"/>
    <property type="match status" value="1"/>
</dbReference>
<sequence length="341" mass="36233">MSGNATHRFRNTSILTVQTADASQVVTSDALDEQLAETYARVGLRPGMLERLAGIRERRWWADGVTFVDGAAMAGAKAISESGVDPASIGLMINTSVSRKHLEPSTAVAVHSALGLPRSAQNFDVTNACLGFVNGMELAAAMIDSGMIDHALIVNGEDSRKVQERTIERLQGPGVTSRDVIAQFATLTLGSGAAAMVLGRSDQHPEGHRLVGSVSRAGTEHHELCIGDNDEMRTDLKGLLDAGIALSLDMWDEAAAEFDWKSGMDRYVIHQVSKVHTATMVAKFGIDEAKVPLTFPTRGNLGPAAVPFTLAGQQDSLVDGDRVLLMGIGSGLNASCLEIAW</sequence>
<evidence type="ECO:0000313" key="5">
    <source>
        <dbReference type="EMBL" id="NEK93134.1"/>
    </source>
</evidence>
<dbReference type="EMBL" id="JAAGWB010000010">
    <property type="protein sequence ID" value="NEN49901.1"/>
    <property type="molecule type" value="Genomic_DNA"/>
</dbReference>
<proteinExistence type="predicted"/>
<dbReference type="Gene3D" id="3.40.47.10">
    <property type="match status" value="2"/>
</dbReference>
<evidence type="ECO:0000256" key="2">
    <source>
        <dbReference type="ARBA" id="ARBA00023315"/>
    </source>
</evidence>
<dbReference type="EMBL" id="JAAGWH010000010">
    <property type="protein sequence ID" value="NEK93134.1"/>
    <property type="molecule type" value="Genomic_DNA"/>
</dbReference>
<dbReference type="PANTHER" id="PTHR34069:SF3">
    <property type="entry name" value="ACYL-COA:ACYL-COA ALKYLTRANSFERASE"/>
    <property type="match status" value="1"/>
</dbReference>
<dbReference type="NCBIfam" id="NF006720">
    <property type="entry name" value="PRK09258.1"/>
    <property type="match status" value="1"/>
</dbReference>
<keyword evidence="7" id="KW-1185">Reference proteome</keyword>
<keyword evidence="2" id="KW-0012">Acyltransferase</keyword>
<dbReference type="Proteomes" id="UP000468828">
    <property type="component" value="Unassembled WGS sequence"/>
</dbReference>
<evidence type="ECO:0000259" key="3">
    <source>
        <dbReference type="Pfam" id="PF08541"/>
    </source>
</evidence>
<dbReference type="InterPro" id="IPR013747">
    <property type="entry name" value="ACP_syn_III_C"/>
</dbReference>
<gene>
    <name evidence="6" type="ORF">G3R41_02940</name>
    <name evidence="5" type="ORF">GCU67_02940</name>
</gene>
<evidence type="ECO:0000313" key="6">
    <source>
        <dbReference type="EMBL" id="NEN49901.1"/>
    </source>
</evidence>
<reference evidence="5 7" key="1">
    <citation type="submission" date="2020-01" db="EMBL/GenBank/DDBJ databases">
        <title>the WGS Modestobacter muralis CPCC 204518.</title>
        <authorList>
            <person name="Jiang Z."/>
        </authorList>
    </citation>
    <scope>NUCLEOTIDE SEQUENCE [LARGE SCALE GENOMIC DNA]</scope>
    <source>
        <strain evidence="5 7">DSM 100205</strain>
    </source>
</reference>
<accession>A0A6P0H2Q7</accession>
<dbReference type="InterPro" id="IPR013751">
    <property type="entry name" value="ACP_syn_III_N"/>
</dbReference>
<reference evidence="6 8" key="2">
    <citation type="submission" date="2020-02" db="EMBL/GenBank/DDBJ databases">
        <title>The WGS of Modestobacter muralis DSM 100205.</title>
        <authorList>
            <person name="Jiang Z."/>
        </authorList>
    </citation>
    <scope>NUCLEOTIDE SEQUENCE [LARGE SCALE GENOMIC DNA]</scope>
    <source>
        <strain evidence="6 8">DSM 100205</strain>
    </source>
</reference>
<protein>
    <submittedName>
        <fullName evidence="6">3-oxoacyl-ACP synthase III</fullName>
    </submittedName>
</protein>
<dbReference type="InterPro" id="IPR016039">
    <property type="entry name" value="Thiolase-like"/>
</dbReference>